<keyword evidence="5" id="KW-1185">Reference proteome</keyword>
<feature type="transmembrane region" description="Helical" evidence="2">
    <location>
        <begin position="28"/>
        <end position="48"/>
    </location>
</feature>
<dbReference type="EMBL" id="BOPF01000043">
    <property type="protein sequence ID" value="GIJ51051.1"/>
    <property type="molecule type" value="Genomic_DNA"/>
</dbReference>
<evidence type="ECO:0000313" key="5">
    <source>
        <dbReference type="Proteomes" id="UP000619260"/>
    </source>
</evidence>
<gene>
    <name evidence="4" type="ORF">Val02_79370</name>
</gene>
<evidence type="ECO:0000256" key="2">
    <source>
        <dbReference type="SAM" id="Phobius"/>
    </source>
</evidence>
<name>A0A8J3YWH2_9ACTN</name>
<dbReference type="RefSeq" id="WP_203904458.1">
    <property type="nucleotide sequence ID" value="NZ_BOPF01000043.1"/>
</dbReference>
<keyword evidence="2" id="KW-1133">Transmembrane helix</keyword>
<evidence type="ECO:0000259" key="3">
    <source>
        <dbReference type="Pfam" id="PF14258"/>
    </source>
</evidence>
<protein>
    <recommendedName>
        <fullName evidence="3">DUF4350 domain-containing protein</fullName>
    </recommendedName>
</protein>
<sequence>MTATLRPATEAPPPAEAKKPRSYRWLRLVVPYLVVLALLGISGLAYSLDSPDPEDATFLSPLRNDDVGASKLAGRLRERGITVERVTDAGAALTSAHRGDATLFVPAPEFVHSYHLRMLKLMPSTTNVVLVRPDARTLDRGYLPVGVEEEHWATRVGQPGCDDPAARTAGRAAADRIRYLTDIDLALVSCYAGGLVRTRHVATTVTAIGAAEPFRNDRIDEYGNAALAVGLLSGARRVIWLDVHKAQPGPRFLEGTDLDPSPAPADLGRVGSPDPDFPVPDDEGTEGGNPQPGVRRGGGGGNSGQSTADLFPASAWSVLALALLAFVLAALAAGRRIGAPVHEPLPVLVPSTETVTGRGRLYERSRDRTAAAAVLSQAARTRLAHLLDQPPEVDRATLVAAVAAQAGAPKETVAELLYGERWLDDDDALVAFAAALDSLIDAVIAVPADKENP</sequence>
<evidence type="ECO:0000256" key="1">
    <source>
        <dbReference type="SAM" id="MobiDB-lite"/>
    </source>
</evidence>
<accession>A0A8J3YWH2</accession>
<dbReference type="Proteomes" id="UP000619260">
    <property type="component" value="Unassembled WGS sequence"/>
</dbReference>
<keyword evidence="2" id="KW-0812">Transmembrane</keyword>
<reference evidence="4" key="1">
    <citation type="submission" date="2021-01" db="EMBL/GenBank/DDBJ databases">
        <title>Whole genome shotgun sequence of Virgisporangium aliadipatigenens NBRC 105644.</title>
        <authorList>
            <person name="Komaki H."/>
            <person name="Tamura T."/>
        </authorList>
    </citation>
    <scope>NUCLEOTIDE SEQUENCE</scope>
    <source>
        <strain evidence="4">NBRC 105644</strain>
    </source>
</reference>
<dbReference type="InterPro" id="IPR025646">
    <property type="entry name" value="DUF4350"/>
</dbReference>
<comment type="caution">
    <text evidence="4">The sequence shown here is derived from an EMBL/GenBank/DDBJ whole genome shotgun (WGS) entry which is preliminary data.</text>
</comment>
<proteinExistence type="predicted"/>
<keyword evidence="2" id="KW-0472">Membrane</keyword>
<dbReference type="AlphaFoldDB" id="A0A8J3YWH2"/>
<evidence type="ECO:0000313" key="4">
    <source>
        <dbReference type="EMBL" id="GIJ51051.1"/>
    </source>
</evidence>
<feature type="domain" description="DUF4350" evidence="3">
    <location>
        <begin position="65"/>
        <end position="232"/>
    </location>
</feature>
<organism evidence="4 5">
    <name type="scientific">Virgisporangium aliadipatigenens</name>
    <dbReference type="NCBI Taxonomy" id="741659"/>
    <lineage>
        <taxon>Bacteria</taxon>
        <taxon>Bacillati</taxon>
        <taxon>Actinomycetota</taxon>
        <taxon>Actinomycetes</taxon>
        <taxon>Micromonosporales</taxon>
        <taxon>Micromonosporaceae</taxon>
        <taxon>Virgisporangium</taxon>
    </lineage>
</organism>
<dbReference type="Pfam" id="PF14258">
    <property type="entry name" value="DUF4350"/>
    <property type="match status" value="1"/>
</dbReference>
<feature type="region of interest" description="Disordered" evidence="1">
    <location>
        <begin position="250"/>
        <end position="306"/>
    </location>
</feature>